<feature type="signal peptide" evidence="8">
    <location>
        <begin position="1"/>
        <end position="24"/>
    </location>
</feature>
<dbReference type="EC" id="4.2.2.10" evidence="7"/>
<evidence type="ECO:0000313" key="10">
    <source>
        <dbReference type="EMBL" id="KAL1601474.1"/>
    </source>
</evidence>
<comment type="similarity">
    <text evidence="2">Belongs to the polysaccharide lyase 1 family.</text>
</comment>
<evidence type="ECO:0000256" key="5">
    <source>
        <dbReference type="ARBA" id="ARBA00023239"/>
    </source>
</evidence>
<keyword evidence="5" id="KW-0456">Lyase</keyword>
<dbReference type="Proteomes" id="UP001521785">
    <property type="component" value="Unassembled WGS sequence"/>
</dbReference>
<comment type="catalytic activity">
    <reaction evidence="6">
        <text>Eliminative cleavage of (1-&gt;4)-alpha-D-galacturonan methyl ester to give oligosaccharides with 4-deoxy-6-O-methyl-alpha-D-galact-4-enuronosyl groups at their non-reducing ends.</text>
        <dbReference type="EC" id="4.2.2.10"/>
    </reaction>
</comment>
<evidence type="ECO:0000256" key="4">
    <source>
        <dbReference type="ARBA" id="ARBA00022729"/>
    </source>
</evidence>
<dbReference type="InterPro" id="IPR002022">
    <property type="entry name" value="Pec_lyase"/>
</dbReference>
<evidence type="ECO:0000313" key="11">
    <source>
        <dbReference type="Proteomes" id="UP001521785"/>
    </source>
</evidence>
<keyword evidence="11" id="KW-1185">Reference proteome</keyword>
<proteinExistence type="inferred from homology"/>
<evidence type="ECO:0000256" key="1">
    <source>
        <dbReference type="ARBA" id="ARBA00004613"/>
    </source>
</evidence>
<dbReference type="EMBL" id="JAKJXO020000008">
    <property type="protein sequence ID" value="KAL1601474.1"/>
    <property type="molecule type" value="Genomic_DNA"/>
</dbReference>
<protein>
    <recommendedName>
        <fullName evidence="7">pectin lyase</fullName>
        <ecNumber evidence="7">4.2.2.10</ecNumber>
    </recommendedName>
</protein>
<dbReference type="SMART" id="SM00656">
    <property type="entry name" value="Amb_all"/>
    <property type="match status" value="1"/>
</dbReference>
<dbReference type="InterPro" id="IPR011050">
    <property type="entry name" value="Pectin_lyase_fold/virulence"/>
</dbReference>
<organism evidence="10 11">
    <name type="scientific">Paraconiothyrium brasiliense</name>
    <dbReference type="NCBI Taxonomy" id="300254"/>
    <lineage>
        <taxon>Eukaryota</taxon>
        <taxon>Fungi</taxon>
        <taxon>Dikarya</taxon>
        <taxon>Ascomycota</taxon>
        <taxon>Pezizomycotina</taxon>
        <taxon>Dothideomycetes</taxon>
        <taxon>Pleosporomycetidae</taxon>
        <taxon>Pleosporales</taxon>
        <taxon>Massarineae</taxon>
        <taxon>Didymosphaeriaceae</taxon>
        <taxon>Paraconiothyrium</taxon>
    </lineage>
</organism>
<sequence length="386" mass="40077">MPSSNAKTALTWALSFAPSALSAALPVKRAISSVVSGTPIGFASSATGGGDAIPVYPTTIDDLKKYLTSSDPQVIVIDGEYNFAGSEGTQTLQACNSYSCTPENGGQALLNTLNGCSTSTYDVEIDTAAYQGIQVKSDKTLVGKNGATLNGKGLRLVSVSNIIIQNLKVTNLNPEYVWGGDAFTLSGTSNIWIDHVETSQTGRQHYSFGTDPNDHITISNSFINGKTTNSATCDSHTYWGEEMVGTDDSITWYANHVYMTSGRSPALSGGTLLHAVNNVFEDNTGHLIEGGGSAARGIFEGNVFKSITTTLDSGYAGKLFGATASNAASCSTALGRSCEANTFSSAAELGRADTDFFGDYKGFSIVKAASASSIASSVPESAGATL</sequence>
<evidence type="ECO:0000256" key="2">
    <source>
        <dbReference type="ARBA" id="ARBA00010980"/>
    </source>
</evidence>
<comment type="caution">
    <text evidence="10">The sequence shown here is derived from an EMBL/GenBank/DDBJ whole genome shotgun (WGS) entry which is preliminary data.</text>
</comment>
<comment type="subcellular location">
    <subcellularLocation>
        <location evidence="1">Secreted</location>
    </subcellularLocation>
</comment>
<accession>A0ABR3RAK6</accession>
<keyword evidence="3" id="KW-0964">Secreted</keyword>
<evidence type="ECO:0000256" key="8">
    <source>
        <dbReference type="SAM" id="SignalP"/>
    </source>
</evidence>
<name>A0ABR3RAK6_9PLEO</name>
<feature type="domain" description="Pectate lyase" evidence="9">
    <location>
        <begin position="104"/>
        <end position="310"/>
    </location>
</feature>
<feature type="chain" id="PRO_5047364857" description="pectin lyase" evidence="8">
    <location>
        <begin position="25"/>
        <end position="386"/>
    </location>
</feature>
<dbReference type="InterPro" id="IPR012334">
    <property type="entry name" value="Pectin_lyas_fold"/>
</dbReference>
<reference evidence="10 11" key="1">
    <citation type="submission" date="2024-02" db="EMBL/GenBank/DDBJ databases">
        <title>De novo assembly and annotation of 12 fungi associated with fruit tree decline syndrome in Ontario, Canada.</title>
        <authorList>
            <person name="Sulman M."/>
            <person name="Ellouze W."/>
            <person name="Ilyukhin E."/>
        </authorList>
    </citation>
    <scope>NUCLEOTIDE SEQUENCE [LARGE SCALE GENOMIC DNA]</scope>
    <source>
        <strain evidence="10 11">M42-189</strain>
    </source>
</reference>
<dbReference type="PANTHER" id="PTHR31683:SF16">
    <property type="entry name" value="PECTIN LYASE A-RELATED"/>
    <property type="match status" value="1"/>
</dbReference>
<evidence type="ECO:0000256" key="7">
    <source>
        <dbReference type="ARBA" id="ARBA00039082"/>
    </source>
</evidence>
<evidence type="ECO:0000256" key="3">
    <source>
        <dbReference type="ARBA" id="ARBA00022525"/>
    </source>
</evidence>
<gene>
    <name evidence="10" type="ORF">SLS60_006389</name>
</gene>
<evidence type="ECO:0000256" key="6">
    <source>
        <dbReference type="ARBA" id="ARBA00036818"/>
    </source>
</evidence>
<keyword evidence="4 8" id="KW-0732">Signal</keyword>
<dbReference type="InterPro" id="IPR045032">
    <property type="entry name" value="PEL"/>
</dbReference>
<dbReference type="SUPFAM" id="SSF51126">
    <property type="entry name" value="Pectin lyase-like"/>
    <property type="match status" value="1"/>
</dbReference>
<dbReference type="Gene3D" id="2.160.20.10">
    <property type="entry name" value="Single-stranded right-handed beta-helix, Pectin lyase-like"/>
    <property type="match status" value="1"/>
</dbReference>
<dbReference type="PANTHER" id="PTHR31683">
    <property type="entry name" value="PECTATE LYASE 18-RELATED"/>
    <property type="match status" value="1"/>
</dbReference>
<evidence type="ECO:0000259" key="9">
    <source>
        <dbReference type="SMART" id="SM00656"/>
    </source>
</evidence>